<organism evidence="1 2">
    <name type="scientific">Armillaria gallica</name>
    <name type="common">Bulbous honey fungus</name>
    <name type="synonym">Armillaria bulbosa</name>
    <dbReference type="NCBI Taxonomy" id="47427"/>
    <lineage>
        <taxon>Eukaryota</taxon>
        <taxon>Fungi</taxon>
        <taxon>Dikarya</taxon>
        <taxon>Basidiomycota</taxon>
        <taxon>Agaricomycotina</taxon>
        <taxon>Agaricomycetes</taxon>
        <taxon>Agaricomycetidae</taxon>
        <taxon>Agaricales</taxon>
        <taxon>Marasmiineae</taxon>
        <taxon>Physalacriaceae</taxon>
        <taxon>Armillaria</taxon>
    </lineage>
</organism>
<dbReference type="AlphaFoldDB" id="A0A2H3CGP8"/>
<proteinExistence type="predicted"/>
<evidence type="ECO:0000313" key="1">
    <source>
        <dbReference type="EMBL" id="PBK80514.1"/>
    </source>
</evidence>
<dbReference type="STRING" id="47427.A0A2H3CGP8"/>
<name>A0A2H3CGP8_ARMGA</name>
<dbReference type="OrthoDB" id="3085141at2759"/>
<dbReference type="EMBL" id="KZ293744">
    <property type="protein sequence ID" value="PBK80514.1"/>
    <property type="molecule type" value="Genomic_DNA"/>
</dbReference>
<dbReference type="InParanoid" id="A0A2H3CGP8"/>
<dbReference type="Proteomes" id="UP000217790">
    <property type="component" value="Unassembled WGS sequence"/>
</dbReference>
<keyword evidence="2" id="KW-1185">Reference proteome</keyword>
<gene>
    <name evidence="1" type="ORF">ARMGADRAFT_1040044</name>
</gene>
<feature type="non-terminal residue" evidence="1">
    <location>
        <position position="1"/>
    </location>
</feature>
<evidence type="ECO:0000313" key="2">
    <source>
        <dbReference type="Proteomes" id="UP000217790"/>
    </source>
</evidence>
<protein>
    <submittedName>
        <fullName evidence="1">Uncharacterized protein</fullName>
    </submittedName>
</protein>
<sequence length="150" mass="17070">LQANGRELDTSVFVDVMKYLPVEQLDDLSLIRMYVPPGEFPDPDLVRDGGITEGSLPLLLQFIRHLGLLQKLSISLSPDTFLKFMNYQKGDTINMAELKELWMEEHTGDSNVGIVPFLRERLELGAVDGQFYEEVKKYFGLSESTQPFLN</sequence>
<reference evidence="2" key="1">
    <citation type="journal article" date="2017" name="Nat. Ecol. Evol.">
        <title>Genome expansion and lineage-specific genetic innovations in the forest pathogenic fungi Armillaria.</title>
        <authorList>
            <person name="Sipos G."/>
            <person name="Prasanna A.N."/>
            <person name="Walter M.C."/>
            <person name="O'Connor E."/>
            <person name="Balint B."/>
            <person name="Krizsan K."/>
            <person name="Kiss B."/>
            <person name="Hess J."/>
            <person name="Varga T."/>
            <person name="Slot J."/>
            <person name="Riley R."/>
            <person name="Boka B."/>
            <person name="Rigling D."/>
            <person name="Barry K."/>
            <person name="Lee J."/>
            <person name="Mihaltcheva S."/>
            <person name="LaButti K."/>
            <person name="Lipzen A."/>
            <person name="Waldron R."/>
            <person name="Moloney N.M."/>
            <person name="Sperisen C."/>
            <person name="Kredics L."/>
            <person name="Vagvoelgyi C."/>
            <person name="Patrignani A."/>
            <person name="Fitzpatrick D."/>
            <person name="Nagy I."/>
            <person name="Doyle S."/>
            <person name="Anderson J.B."/>
            <person name="Grigoriev I.V."/>
            <person name="Gueldener U."/>
            <person name="Muensterkoetter M."/>
            <person name="Nagy L.G."/>
        </authorList>
    </citation>
    <scope>NUCLEOTIDE SEQUENCE [LARGE SCALE GENOMIC DNA]</scope>
    <source>
        <strain evidence="2">Ar21-2</strain>
    </source>
</reference>
<accession>A0A2H3CGP8</accession>